<evidence type="ECO:0000313" key="6">
    <source>
        <dbReference type="EMBL" id="CAB4030156.1"/>
    </source>
</evidence>
<accession>A0A7D9LA62</accession>
<dbReference type="OrthoDB" id="5402602at2759"/>
<keyword evidence="2" id="KW-0677">Repeat</keyword>
<keyword evidence="6" id="KW-0675">Receptor</keyword>
<name>A0A7D9LA62_PARCT</name>
<dbReference type="GO" id="GO:0022857">
    <property type="term" value="F:transmembrane transporter activity"/>
    <property type="evidence" value="ECO:0007669"/>
    <property type="project" value="TreeGrafter"/>
</dbReference>
<dbReference type="InterPro" id="IPR052076">
    <property type="entry name" value="TRP_cation_channel"/>
</dbReference>
<dbReference type="PANTHER" id="PTHR47143:SF3">
    <property type="entry name" value="PWWP DOMAIN-CONTAINING PROTEIN"/>
    <property type="match status" value="1"/>
</dbReference>
<evidence type="ECO:0000256" key="3">
    <source>
        <dbReference type="ARBA" id="ARBA00023043"/>
    </source>
</evidence>
<evidence type="ECO:0000256" key="4">
    <source>
        <dbReference type="ARBA" id="ARBA00023065"/>
    </source>
</evidence>
<dbReference type="PANTHER" id="PTHR47143">
    <property type="entry name" value="TRANSIENT RECEPTOR POTENTIAL CATION CHANNEL PROTEIN PAINLESS"/>
    <property type="match status" value="1"/>
</dbReference>
<sequence length="383" mass="44367">MENESEACISHPVAVKFVDVKWRKRGFKYSLASITLSMIFHICLIIYTTLVVGEVKQIIVVKEADGKNVTRHIHKRESTSANAPNVMVLRIILLIITSGSVLKEIVQMKVQGIKYFTKVSRYYEISMRILVYLFLLPVEEEISTAHIASGSIAVLYSWITLIQYLKVVPVMGIYIIVVQKIFYTVMKISIVSTFVAMTSGFEYEEQFVNVGWHAEIYELKMAVLILCILVLSIVVNNALIGLAVGDTDEVMKSAKVDKFKRRANFIIHLEKSVNTIPYLRMKEDKFHIDFPQRKQNLYQKVVGLLYFGSEMDAVDGEKNEHEYEYEIIEMEITWEDHIEKAVELKLENFRSSLRDELKVIHDQIKEDRKHLEEKMEMISEKLK</sequence>
<evidence type="ECO:0000256" key="5">
    <source>
        <dbReference type="ARBA" id="ARBA00023303"/>
    </source>
</evidence>
<keyword evidence="7" id="KW-1185">Reference proteome</keyword>
<proteinExistence type="predicted"/>
<evidence type="ECO:0000256" key="2">
    <source>
        <dbReference type="ARBA" id="ARBA00022737"/>
    </source>
</evidence>
<dbReference type="GO" id="GO:0034220">
    <property type="term" value="P:monoatomic ion transmembrane transport"/>
    <property type="evidence" value="ECO:0007669"/>
    <property type="project" value="UniProtKB-KW"/>
</dbReference>
<gene>
    <name evidence="6" type="ORF">PACLA_8A018200</name>
</gene>
<evidence type="ECO:0000256" key="1">
    <source>
        <dbReference type="ARBA" id="ARBA00022448"/>
    </source>
</evidence>
<dbReference type="Proteomes" id="UP001152795">
    <property type="component" value="Unassembled WGS sequence"/>
</dbReference>
<reference evidence="6" key="1">
    <citation type="submission" date="2020-04" db="EMBL/GenBank/DDBJ databases">
        <authorList>
            <person name="Alioto T."/>
            <person name="Alioto T."/>
            <person name="Gomez Garrido J."/>
        </authorList>
    </citation>
    <scope>NUCLEOTIDE SEQUENCE</scope>
    <source>
        <strain evidence="6">A484AB</strain>
    </source>
</reference>
<dbReference type="AlphaFoldDB" id="A0A7D9LA62"/>
<keyword evidence="5" id="KW-0407">Ion channel</keyword>
<organism evidence="6 7">
    <name type="scientific">Paramuricea clavata</name>
    <name type="common">Red gorgonian</name>
    <name type="synonym">Violescent sea-whip</name>
    <dbReference type="NCBI Taxonomy" id="317549"/>
    <lineage>
        <taxon>Eukaryota</taxon>
        <taxon>Metazoa</taxon>
        <taxon>Cnidaria</taxon>
        <taxon>Anthozoa</taxon>
        <taxon>Octocorallia</taxon>
        <taxon>Malacalcyonacea</taxon>
        <taxon>Plexauridae</taxon>
        <taxon>Paramuricea</taxon>
    </lineage>
</organism>
<protein>
    <submittedName>
        <fullName evidence="6">Transient receptor potential cation channel subfamily A member 1-like</fullName>
    </submittedName>
</protein>
<dbReference type="GO" id="GO:1902495">
    <property type="term" value="C:transmembrane transporter complex"/>
    <property type="evidence" value="ECO:0007669"/>
    <property type="project" value="TreeGrafter"/>
</dbReference>
<dbReference type="EMBL" id="CACRXK020016668">
    <property type="protein sequence ID" value="CAB4030156.1"/>
    <property type="molecule type" value="Genomic_DNA"/>
</dbReference>
<keyword evidence="1" id="KW-0813">Transport</keyword>
<evidence type="ECO:0000313" key="7">
    <source>
        <dbReference type="Proteomes" id="UP001152795"/>
    </source>
</evidence>
<keyword evidence="3" id="KW-0040">ANK repeat</keyword>
<comment type="caution">
    <text evidence="6">The sequence shown here is derived from an EMBL/GenBank/DDBJ whole genome shotgun (WGS) entry which is preliminary data.</text>
</comment>
<keyword evidence="4" id="KW-0406">Ion transport</keyword>